<comment type="caution">
    <text evidence="2">The sequence shown here is derived from an EMBL/GenBank/DDBJ whole genome shotgun (WGS) entry which is preliminary data.</text>
</comment>
<dbReference type="PANTHER" id="PTHR47926:SF508">
    <property type="entry name" value="PENTATRICOPEPTIDE REPEAT-CONTAINING PROTEIN"/>
    <property type="match status" value="1"/>
</dbReference>
<dbReference type="InterPro" id="IPR046849">
    <property type="entry name" value="E2_motif"/>
</dbReference>
<proteinExistence type="predicted"/>
<dbReference type="EMBL" id="JBBWWQ010000016">
    <property type="protein sequence ID" value="KAK8925858.1"/>
    <property type="molecule type" value="Genomic_DNA"/>
</dbReference>
<feature type="domain" description="DYW" evidence="1">
    <location>
        <begin position="152"/>
        <end position="205"/>
    </location>
</feature>
<dbReference type="Proteomes" id="UP001418222">
    <property type="component" value="Unassembled WGS sequence"/>
</dbReference>
<dbReference type="Pfam" id="PF14432">
    <property type="entry name" value="DYW_deaminase"/>
    <property type="match status" value="1"/>
</dbReference>
<dbReference type="Gene3D" id="1.25.40.10">
    <property type="entry name" value="Tetratricopeptide repeat domain"/>
    <property type="match status" value="1"/>
</dbReference>
<dbReference type="InterPro" id="IPR011990">
    <property type="entry name" value="TPR-like_helical_dom_sf"/>
</dbReference>
<organism evidence="2 3">
    <name type="scientific">Platanthera zijinensis</name>
    <dbReference type="NCBI Taxonomy" id="2320716"/>
    <lineage>
        <taxon>Eukaryota</taxon>
        <taxon>Viridiplantae</taxon>
        <taxon>Streptophyta</taxon>
        <taxon>Embryophyta</taxon>
        <taxon>Tracheophyta</taxon>
        <taxon>Spermatophyta</taxon>
        <taxon>Magnoliopsida</taxon>
        <taxon>Liliopsida</taxon>
        <taxon>Asparagales</taxon>
        <taxon>Orchidaceae</taxon>
        <taxon>Orchidoideae</taxon>
        <taxon>Orchideae</taxon>
        <taxon>Orchidinae</taxon>
        <taxon>Platanthera</taxon>
    </lineage>
</organism>
<dbReference type="GO" id="GO:0008270">
    <property type="term" value="F:zinc ion binding"/>
    <property type="evidence" value="ECO:0007669"/>
    <property type="project" value="InterPro"/>
</dbReference>
<gene>
    <name evidence="2" type="primary">PCMP-H51</name>
    <name evidence="2" type="ORF">KSP39_PZI018956</name>
</gene>
<keyword evidence="3" id="KW-1185">Reference proteome</keyword>
<sequence>MLARAGMIDESIDCVQSMPWKPDAVIWRSLLDACCNRKARLQFNESVAQLVIGSDAASDNDVYVLLSRVYASANRWNDVGLVRKLMVEGGIKKEPGCSSIEMDGIVHEFVAGDTSHPKSKEIYKKLEEVERRISSIGYEFDPMQAPMVAGKDSVKRDSLRLHSERLAMAFGLLNASPGVPIRILKNLRVCGDCHNAAKLISQVYDVRHPFFFFFDAGFLGLEQPPCGDTFAPGKVVTTRCRFCRPKSIITVAIK</sequence>
<reference evidence="2 3" key="1">
    <citation type="journal article" date="2022" name="Nat. Plants">
        <title>Genomes of leafy and leafless Platanthera orchids illuminate the evolution of mycoheterotrophy.</title>
        <authorList>
            <person name="Li M.H."/>
            <person name="Liu K.W."/>
            <person name="Li Z."/>
            <person name="Lu H.C."/>
            <person name="Ye Q.L."/>
            <person name="Zhang D."/>
            <person name="Wang J.Y."/>
            <person name="Li Y.F."/>
            <person name="Zhong Z.M."/>
            <person name="Liu X."/>
            <person name="Yu X."/>
            <person name="Liu D.K."/>
            <person name="Tu X.D."/>
            <person name="Liu B."/>
            <person name="Hao Y."/>
            <person name="Liao X.Y."/>
            <person name="Jiang Y.T."/>
            <person name="Sun W.H."/>
            <person name="Chen J."/>
            <person name="Chen Y.Q."/>
            <person name="Ai Y."/>
            <person name="Zhai J.W."/>
            <person name="Wu S.S."/>
            <person name="Zhou Z."/>
            <person name="Hsiao Y.Y."/>
            <person name="Wu W.L."/>
            <person name="Chen Y.Y."/>
            <person name="Lin Y.F."/>
            <person name="Hsu J.L."/>
            <person name="Li C.Y."/>
            <person name="Wang Z.W."/>
            <person name="Zhao X."/>
            <person name="Zhong W.Y."/>
            <person name="Ma X.K."/>
            <person name="Ma L."/>
            <person name="Huang J."/>
            <person name="Chen G.Z."/>
            <person name="Huang M.Z."/>
            <person name="Huang L."/>
            <person name="Peng D.H."/>
            <person name="Luo Y.B."/>
            <person name="Zou S.Q."/>
            <person name="Chen S.P."/>
            <person name="Lan S."/>
            <person name="Tsai W.C."/>
            <person name="Van de Peer Y."/>
            <person name="Liu Z.J."/>
        </authorList>
    </citation>
    <scope>NUCLEOTIDE SEQUENCE [LARGE SCALE GENOMIC DNA]</scope>
    <source>
        <strain evidence="2">Lor287</strain>
    </source>
</reference>
<dbReference type="Pfam" id="PF20430">
    <property type="entry name" value="Eplus_motif"/>
    <property type="match status" value="1"/>
</dbReference>
<accession>A0AAP0FYI5</accession>
<dbReference type="PANTHER" id="PTHR47926">
    <property type="entry name" value="PENTATRICOPEPTIDE REPEAT-CONTAINING PROTEIN"/>
    <property type="match status" value="1"/>
</dbReference>
<name>A0AAP0FYI5_9ASPA</name>
<evidence type="ECO:0000313" key="3">
    <source>
        <dbReference type="Proteomes" id="UP001418222"/>
    </source>
</evidence>
<evidence type="ECO:0000313" key="2">
    <source>
        <dbReference type="EMBL" id="KAK8925858.1"/>
    </source>
</evidence>
<dbReference type="InterPro" id="IPR032867">
    <property type="entry name" value="DYW_dom"/>
</dbReference>
<dbReference type="InterPro" id="IPR046848">
    <property type="entry name" value="E_motif"/>
</dbReference>
<evidence type="ECO:0000259" key="1">
    <source>
        <dbReference type="Pfam" id="PF14432"/>
    </source>
</evidence>
<dbReference type="GO" id="GO:0009451">
    <property type="term" value="P:RNA modification"/>
    <property type="evidence" value="ECO:0007669"/>
    <property type="project" value="InterPro"/>
</dbReference>
<protein>
    <submittedName>
        <fullName evidence="2">Pentatricopeptide repeat-containing protein</fullName>
    </submittedName>
</protein>
<dbReference type="Pfam" id="PF20431">
    <property type="entry name" value="E_motif"/>
    <property type="match status" value="1"/>
</dbReference>
<dbReference type="GO" id="GO:0003723">
    <property type="term" value="F:RNA binding"/>
    <property type="evidence" value="ECO:0007669"/>
    <property type="project" value="InterPro"/>
</dbReference>
<dbReference type="InterPro" id="IPR046960">
    <property type="entry name" value="PPR_At4g14850-like_plant"/>
</dbReference>
<dbReference type="AlphaFoldDB" id="A0AAP0FYI5"/>